<dbReference type="OrthoDB" id="10560176at2759"/>
<organism evidence="2 3">
    <name type="scientific">Pleurotus eryngii</name>
    <name type="common">Boletus of the steppes</name>
    <dbReference type="NCBI Taxonomy" id="5323"/>
    <lineage>
        <taxon>Eukaryota</taxon>
        <taxon>Fungi</taxon>
        <taxon>Dikarya</taxon>
        <taxon>Basidiomycota</taxon>
        <taxon>Agaricomycotina</taxon>
        <taxon>Agaricomycetes</taxon>
        <taxon>Agaricomycetidae</taxon>
        <taxon>Agaricales</taxon>
        <taxon>Pleurotineae</taxon>
        <taxon>Pleurotaceae</taxon>
        <taxon>Pleurotus</taxon>
    </lineage>
</organism>
<evidence type="ECO:0000313" key="2">
    <source>
        <dbReference type="EMBL" id="KAF9499426.1"/>
    </source>
</evidence>
<dbReference type="EMBL" id="MU154532">
    <property type="protein sequence ID" value="KAF9499426.1"/>
    <property type="molecule type" value="Genomic_DNA"/>
</dbReference>
<feature type="region of interest" description="Disordered" evidence="1">
    <location>
        <begin position="51"/>
        <end position="70"/>
    </location>
</feature>
<accession>A0A9P6A975</accession>
<evidence type="ECO:0000313" key="3">
    <source>
        <dbReference type="Proteomes" id="UP000807025"/>
    </source>
</evidence>
<dbReference type="AlphaFoldDB" id="A0A9P6A975"/>
<name>A0A9P6A975_PLEER</name>
<evidence type="ECO:0000256" key="1">
    <source>
        <dbReference type="SAM" id="MobiDB-lite"/>
    </source>
</evidence>
<comment type="caution">
    <text evidence="2">The sequence shown here is derived from an EMBL/GenBank/DDBJ whole genome shotgun (WGS) entry which is preliminary data.</text>
</comment>
<reference evidence="2" key="1">
    <citation type="submission" date="2020-11" db="EMBL/GenBank/DDBJ databases">
        <authorList>
            <consortium name="DOE Joint Genome Institute"/>
            <person name="Ahrendt S."/>
            <person name="Riley R."/>
            <person name="Andreopoulos W."/>
            <person name="Labutti K."/>
            <person name="Pangilinan J."/>
            <person name="Ruiz-Duenas F.J."/>
            <person name="Barrasa J.M."/>
            <person name="Sanchez-Garcia M."/>
            <person name="Camarero S."/>
            <person name="Miyauchi S."/>
            <person name="Serrano A."/>
            <person name="Linde D."/>
            <person name="Babiker R."/>
            <person name="Drula E."/>
            <person name="Ayuso-Fernandez I."/>
            <person name="Pacheco R."/>
            <person name="Padilla G."/>
            <person name="Ferreira P."/>
            <person name="Barriuso J."/>
            <person name="Kellner H."/>
            <person name="Castanera R."/>
            <person name="Alfaro M."/>
            <person name="Ramirez L."/>
            <person name="Pisabarro A.G."/>
            <person name="Kuo A."/>
            <person name="Tritt A."/>
            <person name="Lipzen A."/>
            <person name="He G."/>
            <person name="Yan M."/>
            <person name="Ng V."/>
            <person name="Cullen D."/>
            <person name="Martin F."/>
            <person name="Rosso M.-N."/>
            <person name="Henrissat B."/>
            <person name="Hibbett D."/>
            <person name="Martinez A.T."/>
            <person name="Grigoriev I.V."/>
        </authorList>
    </citation>
    <scope>NUCLEOTIDE SEQUENCE</scope>
    <source>
        <strain evidence="2">ATCC 90797</strain>
    </source>
</reference>
<feature type="compositionally biased region" description="Basic and acidic residues" evidence="1">
    <location>
        <begin position="1"/>
        <end position="11"/>
    </location>
</feature>
<feature type="compositionally biased region" description="Polar residues" evidence="1">
    <location>
        <begin position="15"/>
        <end position="26"/>
    </location>
</feature>
<keyword evidence="3" id="KW-1185">Reference proteome</keyword>
<feature type="region of interest" description="Disordered" evidence="1">
    <location>
        <begin position="1"/>
        <end position="46"/>
    </location>
</feature>
<protein>
    <submittedName>
        <fullName evidence="2">Uncharacterized protein</fullName>
    </submittedName>
</protein>
<proteinExistence type="predicted"/>
<sequence length="235" mass="24420">MTDAAHIDATKAKLPSSTSGSITSFHPSPPGTPGDDPDGGHEVPIESGDMEEMMDDTSPTPSSPGHILASPQPARELGAIQVASSAAAKANPAITGDEDLVNALAEGKGKVQSASLEVGNHESLLSQRTLDSKIIELNIDEQAVSKGRPLGDIGLSHLPVTRGASSVVCSEVEIVQESTHCEIQECVSFVNISRIAVDGLIPLAVSPVQAPIHGARDGRSPSSLNPRQTWRYALS</sequence>
<dbReference type="Proteomes" id="UP000807025">
    <property type="component" value="Unassembled WGS sequence"/>
</dbReference>
<gene>
    <name evidence="2" type="ORF">BDN71DRAFT_181563</name>
</gene>